<evidence type="ECO:0000313" key="1">
    <source>
        <dbReference type="EMBL" id="GAA3954296.1"/>
    </source>
</evidence>
<keyword evidence="2" id="KW-1185">Reference proteome</keyword>
<evidence type="ECO:0000313" key="2">
    <source>
        <dbReference type="Proteomes" id="UP001501337"/>
    </source>
</evidence>
<protein>
    <submittedName>
        <fullName evidence="1">Uncharacterized protein</fullName>
    </submittedName>
</protein>
<name>A0ABP7NUI8_9GAMM</name>
<comment type="caution">
    <text evidence="1">The sequence shown here is derived from an EMBL/GenBank/DDBJ whole genome shotgun (WGS) entry which is preliminary data.</text>
</comment>
<dbReference type="Proteomes" id="UP001501337">
    <property type="component" value="Unassembled WGS sequence"/>
</dbReference>
<gene>
    <name evidence="1" type="ORF">GCM10022278_11300</name>
</gene>
<dbReference type="EMBL" id="BAABBO010000005">
    <property type="protein sequence ID" value="GAA3954296.1"/>
    <property type="molecule type" value="Genomic_DNA"/>
</dbReference>
<accession>A0ABP7NUI8</accession>
<dbReference type="RefSeq" id="WP_344804187.1">
    <property type="nucleotide sequence ID" value="NZ_BAABBO010000005.1"/>
</dbReference>
<proteinExistence type="predicted"/>
<organism evidence="1 2">
    <name type="scientific">Allohahella marinimesophila</name>
    <dbReference type="NCBI Taxonomy" id="1054972"/>
    <lineage>
        <taxon>Bacteria</taxon>
        <taxon>Pseudomonadati</taxon>
        <taxon>Pseudomonadota</taxon>
        <taxon>Gammaproteobacteria</taxon>
        <taxon>Oceanospirillales</taxon>
        <taxon>Hahellaceae</taxon>
        <taxon>Allohahella</taxon>
    </lineage>
</organism>
<reference evidence="2" key="1">
    <citation type="journal article" date="2019" name="Int. J. Syst. Evol. Microbiol.">
        <title>The Global Catalogue of Microorganisms (GCM) 10K type strain sequencing project: providing services to taxonomists for standard genome sequencing and annotation.</title>
        <authorList>
            <consortium name="The Broad Institute Genomics Platform"/>
            <consortium name="The Broad Institute Genome Sequencing Center for Infectious Disease"/>
            <person name="Wu L."/>
            <person name="Ma J."/>
        </authorList>
    </citation>
    <scope>NUCLEOTIDE SEQUENCE [LARGE SCALE GENOMIC DNA]</scope>
    <source>
        <strain evidence="2">JCM 17555</strain>
    </source>
</reference>
<sequence>MNIIKVRLEDDDLHVYMSNWSGDQAFSDDMTCAIEMIRKCICMHDVIAIEVDVYQGGSRAYEPADERGWVEEVATLAEASGALRQEIEQLIRLNEVPFGNDELQDLIAAAKHDAWTNERLTHLVNVKINHLLSRGAGGDSESMKTLIRLILGPDEIAVPKRVPRVVPAYLALVK</sequence>